<reference evidence="1" key="1">
    <citation type="submission" date="2023-10" db="EMBL/GenBank/DDBJ databases">
        <authorList>
            <person name="Rodriguez Cubillos JULIANA M."/>
            <person name="De Vega J."/>
        </authorList>
    </citation>
    <scope>NUCLEOTIDE SEQUENCE</scope>
</reference>
<gene>
    <name evidence="1" type="ORF">MILVUS5_LOCUS2424</name>
</gene>
<name>A0ACB0IFA4_TRIPR</name>
<keyword evidence="2" id="KW-1185">Reference proteome</keyword>
<protein>
    <submittedName>
        <fullName evidence="1">Uncharacterized protein</fullName>
    </submittedName>
</protein>
<dbReference type="Proteomes" id="UP001177021">
    <property type="component" value="Unassembled WGS sequence"/>
</dbReference>
<evidence type="ECO:0000313" key="1">
    <source>
        <dbReference type="EMBL" id="CAJ2630691.1"/>
    </source>
</evidence>
<comment type="caution">
    <text evidence="1">The sequence shown here is derived from an EMBL/GenBank/DDBJ whole genome shotgun (WGS) entry which is preliminary data.</text>
</comment>
<proteinExistence type="predicted"/>
<organism evidence="1 2">
    <name type="scientific">Trifolium pratense</name>
    <name type="common">Red clover</name>
    <dbReference type="NCBI Taxonomy" id="57577"/>
    <lineage>
        <taxon>Eukaryota</taxon>
        <taxon>Viridiplantae</taxon>
        <taxon>Streptophyta</taxon>
        <taxon>Embryophyta</taxon>
        <taxon>Tracheophyta</taxon>
        <taxon>Spermatophyta</taxon>
        <taxon>Magnoliopsida</taxon>
        <taxon>eudicotyledons</taxon>
        <taxon>Gunneridae</taxon>
        <taxon>Pentapetalae</taxon>
        <taxon>rosids</taxon>
        <taxon>fabids</taxon>
        <taxon>Fabales</taxon>
        <taxon>Fabaceae</taxon>
        <taxon>Papilionoideae</taxon>
        <taxon>50 kb inversion clade</taxon>
        <taxon>NPAAA clade</taxon>
        <taxon>Hologalegina</taxon>
        <taxon>IRL clade</taxon>
        <taxon>Trifolieae</taxon>
        <taxon>Trifolium</taxon>
    </lineage>
</organism>
<accession>A0ACB0IFA4</accession>
<dbReference type="EMBL" id="CASHSV030000001">
    <property type="protein sequence ID" value="CAJ2630691.1"/>
    <property type="molecule type" value="Genomic_DNA"/>
</dbReference>
<evidence type="ECO:0000313" key="2">
    <source>
        <dbReference type="Proteomes" id="UP001177021"/>
    </source>
</evidence>
<sequence>MQQVLSINTLSVPLLVSHFHYFITNTSSILFKQILIVIMDNNHHDHYNNKTSQTRLKLFGFNVQEDETMHDNNFHDSSTTKPTSSSTSTSPSRSPDSTVGETFPPSSGERKYECQYCCREFANSQALGGHQNAHKKERQQLKRAQLQANRNAAVSFVRNPIISAFAPAPHLLAPPGSMMVPSSTSSWVYVPPRSAPPPFHVSVSHGCVFPSVNGTTMMSGGGNNNNSNNNSNHNIGVRGVKSAGAGMFPCVGVVGDSTSTLSTMQVQARAHHVRMDGPCLSRFSKGDSGPNFDDALGLDLHLSLAPAVNRSYGSAQLGFSRYSS</sequence>